<evidence type="ECO:0000313" key="1">
    <source>
        <dbReference type="EMBL" id="MDR6302308.1"/>
    </source>
</evidence>
<dbReference type="Proteomes" id="UP001257659">
    <property type="component" value="Unassembled WGS sequence"/>
</dbReference>
<keyword evidence="2" id="KW-1185">Reference proteome</keyword>
<evidence type="ECO:0000313" key="2">
    <source>
        <dbReference type="Proteomes" id="UP001257659"/>
    </source>
</evidence>
<gene>
    <name evidence="1" type="ORF">GGR31_002988</name>
</gene>
<sequence>MRHADDFAKNGVAKDDIADFVFDAVKNGKIVGYQGKGTGRPIYEALYKGKVKRVAVTVGDNGFIVGANPVSIK</sequence>
<name>A0ABU1KCK2_9FLAO</name>
<accession>A0ABU1KCK2</accession>
<proteinExistence type="predicted"/>
<protein>
    <submittedName>
        <fullName evidence="1">Uncharacterized protein</fullName>
    </submittedName>
</protein>
<organism evidence="1 2">
    <name type="scientific">Mesonia maritima</name>
    <dbReference type="NCBI Taxonomy" id="1793873"/>
    <lineage>
        <taxon>Bacteria</taxon>
        <taxon>Pseudomonadati</taxon>
        <taxon>Bacteroidota</taxon>
        <taxon>Flavobacteriia</taxon>
        <taxon>Flavobacteriales</taxon>
        <taxon>Flavobacteriaceae</taxon>
        <taxon>Mesonia</taxon>
    </lineage>
</organism>
<dbReference type="EMBL" id="JAVDQA010000015">
    <property type="protein sequence ID" value="MDR6302308.1"/>
    <property type="molecule type" value="Genomic_DNA"/>
</dbReference>
<dbReference type="RefSeq" id="WP_309730820.1">
    <property type="nucleotide sequence ID" value="NZ_JAVDQA010000015.1"/>
</dbReference>
<comment type="caution">
    <text evidence="1">The sequence shown here is derived from an EMBL/GenBank/DDBJ whole genome shotgun (WGS) entry which is preliminary data.</text>
</comment>
<reference evidence="1 2" key="1">
    <citation type="submission" date="2023-07" db="EMBL/GenBank/DDBJ databases">
        <title>Genomic Encyclopedia of Type Strains, Phase IV (KMG-IV): sequencing the most valuable type-strain genomes for metagenomic binning, comparative biology and taxonomic classification.</title>
        <authorList>
            <person name="Goeker M."/>
        </authorList>
    </citation>
    <scope>NUCLEOTIDE SEQUENCE [LARGE SCALE GENOMIC DNA]</scope>
    <source>
        <strain evidence="1 2">DSM 102814</strain>
    </source>
</reference>